<dbReference type="OrthoDB" id="537614at2759"/>
<dbReference type="GO" id="GO:0003682">
    <property type="term" value="F:chromatin binding"/>
    <property type="evidence" value="ECO:0007669"/>
    <property type="project" value="InterPro"/>
</dbReference>
<evidence type="ECO:0000259" key="2">
    <source>
        <dbReference type="PROSITE" id="PS51038"/>
    </source>
</evidence>
<sequence>MSDVSEDEDVEEQPSQRVTVKQRDPDSGLPMVIEVGGHYTAGKPFIVEKYDTIMLHSEEGVPYIGVVMDFSEGEDEARPGETEVQARMCWLYRTRDVKGPAKAAVGEMPVVVRRAALSAAPTSGGGDKGMFQEVLVSNHADVVSAACIMHHIRVWCLPDERLDPLLVPAVAAGSGPPPGAAAAAPTAAVARSALLPGFVARRLYNPEKSKLLPLGKVAPAVAKREFKPWVGEMVSELLRRTQEQLPGAMAGWVRLCAQRQARYS</sequence>
<dbReference type="AlphaFoldDB" id="A0A835WN14"/>
<name>A0A835WN14_9CHLO</name>
<comment type="caution">
    <text evidence="3">The sequence shown here is derived from an EMBL/GenBank/DDBJ whole genome shotgun (WGS) entry which is preliminary data.</text>
</comment>
<reference evidence="3" key="1">
    <citation type="journal article" date="2020" name="bioRxiv">
        <title>Comparative genomics of Chlamydomonas.</title>
        <authorList>
            <person name="Craig R.J."/>
            <person name="Hasan A.R."/>
            <person name="Ness R.W."/>
            <person name="Keightley P.D."/>
        </authorList>
    </citation>
    <scope>NUCLEOTIDE SEQUENCE</scope>
    <source>
        <strain evidence="3">CCAP 11/173</strain>
    </source>
</reference>
<proteinExistence type="predicted"/>
<organism evidence="3 4">
    <name type="scientific">Chlamydomonas schloesseri</name>
    <dbReference type="NCBI Taxonomy" id="2026947"/>
    <lineage>
        <taxon>Eukaryota</taxon>
        <taxon>Viridiplantae</taxon>
        <taxon>Chlorophyta</taxon>
        <taxon>core chlorophytes</taxon>
        <taxon>Chlorophyceae</taxon>
        <taxon>CS clade</taxon>
        <taxon>Chlamydomonadales</taxon>
        <taxon>Chlamydomonadaceae</taxon>
        <taxon>Chlamydomonas</taxon>
    </lineage>
</organism>
<evidence type="ECO:0000256" key="1">
    <source>
        <dbReference type="SAM" id="MobiDB-lite"/>
    </source>
</evidence>
<dbReference type="Proteomes" id="UP000613740">
    <property type="component" value="Unassembled WGS sequence"/>
</dbReference>
<dbReference type="InterPro" id="IPR043151">
    <property type="entry name" value="BAH_sf"/>
</dbReference>
<dbReference type="EMBL" id="JAEHOD010000010">
    <property type="protein sequence ID" value="KAG2450808.1"/>
    <property type="molecule type" value="Genomic_DNA"/>
</dbReference>
<gene>
    <name evidence="3" type="ORF">HYH02_004643</name>
</gene>
<accession>A0A835WN14</accession>
<dbReference type="InterPro" id="IPR001025">
    <property type="entry name" value="BAH_dom"/>
</dbReference>
<dbReference type="Gene3D" id="2.30.30.490">
    <property type="match status" value="1"/>
</dbReference>
<evidence type="ECO:0000313" key="3">
    <source>
        <dbReference type="EMBL" id="KAG2450808.1"/>
    </source>
</evidence>
<protein>
    <recommendedName>
        <fullName evidence="2">BAH domain-containing protein</fullName>
    </recommendedName>
</protein>
<evidence type="ECO:0000313" key="4">
    <source>
        <dbReference type="Proteomes" id="UP000613740"/>
    </source>
</evidence>
<feature type="region of interest" description="Disordered" evidence="1">
    <location>
        <begin position="1"/>
        <end position="29"/>
    </location>
</feature>
<feature type="compositionally biased region" description="Acidic residues" evidence="1">
    <location>
        <begin position="1"/>
        <end position="12"/>
    </location>
</feature>
<keyword evidence="4" id="KW-1185">Reference proteome</keyword>
<feature type="domain" description="BAH" evidence="2">
    <location>
        <begin position="45"/>
        <end position="215"/>
    </location>
</feature>
<dbReference type="PROSITE" id="PS51038">
    <property type="entry name" value="BAH"/>
    <property type="match status" value="1"/>
</dbReference>